<protein>
    <submittedName>
        <fullName evidence="5">Siderophore synthetase component</fullName>
    </submittedName>
</protein>
<dbReference type="EMBL" id="FOSB01000003">
    <property type="protein sequence ID" value="SFJ68287.1"/>
    <property type="molecule type" value="Genomic_DNA"/>
</dbReference>
<dbReference type="PANTHER" id="PTHR34384">
    <property type="entry name" value="L-2,3-DIAMINOPROPANOATE--CITRATE LIGASE"/>
    <property type="match status" value="1"/>
</dbReference>
<keyword evidence="6" id="KW-1185">Reference proteome</keyword>
<proteinExistence type="inferred from homology"/>
<gene>
    <name evidence="5" type="ORF">SAMN04487936_103313</name>
</gene>
<evidence type="ECO:0000313" key="6">
    <source>
        <dbReference type="Proteomes" id="UP000183557"/>
    </source>
</evidence>
<dbReference type="Pfam" id="PF06276">
    <property type="entry name" value="FhuF"/>
    <property type="match status" value="1"/>
</dbReference>
<dbReference type="Gene3D" id="1.10.510.40">
    <property type="match status" value="1"/>
</dbReference>
<evidence type="ECO:0000256" key="2">
    <source>
        <dbReference type="ARBA" id="ARBA00007832"/>
    </source>
</evidence>
<dbReference type="GO" id="GO:0016881">
    <property type="term" value="F:acid-amino acid ligase activity"/>
    <property type="evidence" value="ECO:0007669"/>
    <property type="project" value="UniProtKB-ARBA"/>
</dbReference>
<dbReference type="Proteomes" id="UP000183557">
    <property type="component" value="Unassembled WGS sequence"/>
</dbReference>
<feature type="domain" description="Aerobactin siderophore biosynthesis IucA/IucC N-terminal" evidence="3">
    <location>
        <begin position="219"/>
        <end position="447"/>
    </location>
</feature>
<dbReference type="InterPro" id="IPR022770">
    <property type="entry name" value="IucA/IucC-like_C"/>
</dbReference>
<evidence type="ECO:0000259" key="4">
    <source>
        <dbReference type="Pfam" id="PF06276"/>
    </source>
</evidence>
<dbReference type="Pfam" id="PF04183">
    <property type="entry name" value="IucA_IucC"/>
    <property type="match status" value="1"/>
</dbReference>
<comment type="pathway">
    <text evidence="1">Siderophore biosynthesis.</text>
</comment>
<dbReference type="PANTHER" id="PTHR34384:SF6">
    <property type="entry name" value="STAPHYLOFERRIN B SYNTHASE"/>
    <property type="match status" value="1"/>
</dbReference>
<name>A0A1I3TFP0_HALDA</name>
<comment type="similarity">
    <text evidence="2">Belongs to the IucA/IucC family.</text>
</comment>
<dbReference type="RefSeq" id="WP_075035906.1">
    <property type="nucleotide sequence ID" value="NZ_FOSB01000003.1"/>
</dbReference>
<accession>A0A1I3TFP0</accession>
<dbReference type="InterPro" id="IPR037455">
    <property type="entry name" value="LucA/IucC-like"/>
</dbReference>
<reference evidence="6" key="1">
    <citation type="submission" date="2016-10" db="EMBL/GenBank/DDBJ databases">
        <authorList>
            <person name="Varghese N."/>
            <person name="Submissions S."/>
        </authorList>
    </citation>
    <scope>NUCLEOTIDE SEQUENCE [LARGE SCALE GENOMIC DNA]</scope>
    <source>
        <strain evidence="6">CGMCC 1.3704</strain>
    </source>
</reference>
<evidence type="ECO:0000313" key="5">
    <source>
        <dbReference type="EMBL" id="SFJ68287.1"/>
    </source>
</evidence>
<dbReference type="OrthoDB" id="495728at2"/>
<evidence type="ECO:0000259" key="3">
    <source>
        <dbReference type="Pfam" id="PF04183"/>
    </source>
</evidence>
<feature type="domain" description="Aerobactin siderophore biosynthesis IucA/IucC-like C-terminal" evidence="4">
    <location>
        <begin position="479"/>
        <end position="642"/>
    </location>
</feature>
<dbReference type="GO" id="GO:0019290">
    <property type="term" value="P:siderophore biosynthetic process"/>
    <property type="evidence" value="ECO:0007669"/>
    <property type="project" value="InterPro"/>
</dbReference>
<evidence type="ECO:0000256" key="1">
    <source>
        <dbReference type="ARBA" id="ARBA00004924"/>
    </source>
</evidence>
<organism evidence="5 6">
    <name type="scientific">Halobacillus dabanensis</name>
    <dbReference type="NCBI Taxonomy" id="240302"/>
    <lineage>
        <taxon>Bacteria</taxon>
        <taxon>Bacillati</taxon>
        <taxon>Bacillota</taxon>
        <taxon>Bacilli</taxon>
        <taxon>Bacillales</taxon>
        <taxon>Bacillaceae</taxon>
        <taxon>Halobacillus</taxon>
    </lineage>
</organism>
<dbReference type="InterPro" id="IPR007310">
    <property type="entry name" value="Aerobactin_biosyn_IucA/IucC_N"/>
</dbReference>
<sequence length="654" mass="74701">MTSVTEHFNGTIPGPMLEEERCIRFLESEHPGLVTRFLEKREEGRKGILNKLADSVLRENIDGHYVQSHTVEKKNGITLVDGHPMPWSGIYKNLSTLLLKEYPTYKLVLKPGYGILFPIKKESAFQLVETGAPLWIGESDVWEISSAAELVYWLFRTEDYKNRDKFIEELNNGTVNLTLAYSFHEEWKENIQREAEQIGVRNSLDYVDHKRSTGFSPSLFFEQMVVEGHHLHPGAKTKLGLSYDNVVRYSPEFHQTFPIRLVAVRCKDMVTTDQTFEDYFIDISQKARRELEALGYSSDTYIILPVHPWQYEYEIQVLYKEEIESEAIVLLSETRIPAEATSSFRTLAPKQAGAPVLKLAVNSQMTSTVRSISPQTALNSSVFSLMMEDILQEEPQFSMFIPLNEWAGAAFQSSDSLKSRNLTMLVREAVDEKVGEDEIAIAGMSLYAESPVSGKPVLHEVVDQFADTEKLLPAEASLQFFKDYVEKVLPGYLTLMVKYGVALEGHLQNSVPVFRKGRLCKFFFRDWGGARIYTERLRNQGLQPKFAADSVSVTNQRSDMHNKLYYTVFQNHFGEMICQLVSYSGVNESSFWKVVKSVCEDVLDRLSQQEDIASQVEEDREFLYQGTVMHKSLTKMRLTDSRGYGYNEVPNPLA</sequence>
<dbReference type="AlphaFoldDB" id="A0A1I3TFP0"/>